<feature type="compositionally biased region" description="Basic and acidic residues" evidence="4">
    <location>
        <begin position="303"/>
        <end position="312"/>
    </location>
</feature>
<dbReference type="SUPFAM" id="SSF89550">
    <property type="entry name" value="PHP domain-like"/>
    <property type="match status" value="1"/>
</dbReference>
<evidence type="ECO:0008006" key="7">
    <source>
        <dbReference type="Google" id="ProtNLM"/>
    </source>
</evidence>
<dbReference type="GO" id="GO:0005655">
    <property type="term" value="C:nucleolar ribonuclease P complex"/>
    <property type="evidence" value="ECO:0007669"/>
    <property type="project" value="TreeGrafter"/>
</dbReference>
<accession>A0A0D1Z4F7</accession>
<dbReference type="InParanoid" id="A0A0D1Z4F7"/>
<dbReference type="GO" id="GO:0008033">
    <property type="term" value="P:tRNA processing"/>
    <property type="evidence" value="ECO:0007669"/>
    <property type="project" value="UniProtKB-KW"/>
</dbReference>
<evidence type="ECO:0000313" key="6">
    <source>
        <dbReference type="Proteomes" id="UP000053259"/>
    </source>
</evidence>
<dbReference type="EMBL" id="KN847532">
    <property type="protein sequence ID" value="KIW07847.1"/>
    <property type="molecule type" value="Genomic_DNA"/>
</dbReference>
<comment type="similarity">
    <text evidence="2">Belongs to the eukaryotic/archaeal RNase P protein component 3 family.</text>
</comment>
<dbReference type="OrthoDB" id="17948at2759"/>
<dbReference type="Gene3D" id="3.20.20.140">
    <property type="entry name" value="Metal-dependent hydrolases"/>
    <property type="match status" value="1"/>
</dbReference>
<evidence type="ECO:0000256" key="3">
    <source>
        <dbReference type="ARBA" id="ARBA00022694"/>
    </source>
</evidence>
<dbReference type="Proteomes" id="UP000053259">
    <property type="component" value="Unassembled WGS sequence"/>
</dbReference>
<gene>
    <name evidence="5" type="ORF">PV09_01763</name>
</gene>
<dbReference type="AlphaFoldDB" id="A0A0D1Z4F7"/>
<dbReference type="RefSeq" id="XP_016217716.1">
    <property type="nucleotide sequence ID" value="XM_016354704.1"/>
</dbReference>
<evidence type="ECO:0000256" key="4">
    <source>
        <dbReference type="SAM" id="MobiDB-lite"/>
    </source>
</evidence>
<dbReference type="Pfam" id="PF01876">
    <property type="entry name" value="RNase_P_p30"/>
    <property type="match status" value="1"/>
</dbReference>
<protein>
    <recommendedName>
        <fullName evidence="7">RNase P subunit p30</fullName>
    </recommendedName>
</protein>
<dbReference type="FunCoup" id="A0A0D1Z4F7">
    <property type="interactions" value="634"/>
</dbReference>
<feature type="compositionally biased region" description="Polar residues" evidence="4">
    <location>
        <begin position="259"/>
        <end position="273"/>
    </location>
</feature>
<dbReference type="HOGENOM" id="CLU_048451_1_0_1"/>
<name>A0A0D1Z4F7_9PEZI</name>
<proteinExistence type="inferred from homology"/>
<dbReference type="GeneID" id="27309736"/>
<dbReference type="GO" id="GO:0003723">
    <property type="term" value="F:RNA binding"/>
    <property type="evidence" value="ECO:0007669"/>
    <property type="project" value="TreeGrafter"/>
</dbReference>
<dbReference type="STRING" id="253628.A0A0D1Z4F7"/>
<keyword evidence="3" id="KW-0819">tRNA processing</keyword>
<evidence type="ECO:0000256" key="2">
    <source>
        <dbReference type="ARBA" id="ARBA00007331"/>
    </source>
</evidence>
<organism evidence="5 6">
    <name type="scientific">Verruconis gallopava</name>
    <dbReference type="NCBI Taxonomy" id="253628"/>
    <lineage>
        <taxon>Eukaryota</taxon>
        <taxon>Fungi</taxon>
        <taxon>Dikarya</taxon>
        <taxon>Ascomycota</taxon>
        <taxon>Pezizomycotina</taxon>
        <taxon>Dothideomycetes</taxon>
        <taxon>Pleosporomycetidae</taxon>
        <taxon>Venturiales</taxon>
        <taxon>Sympoventuriaceae</taxon>
        <taxon>Verruconis</taxon>
    </lineage>
</organism>
<reference evidence="5 6" key="1">
    <citation type="submission" date="2015-01" db="EMBL/GenBank/DDBJ databases">
        <title>The Genome Sequence of Ochroconis gallopava CBS43764.</title>
        <authorList>
            <consortium name="The Broad Institute Genomics Platform"/>
            <person name="Cuomo C."/>
            <person name="de Hoog S."/>
            <person name="Gorbushina A."/>
            <person name="Stielow B."/>
            <person name="Teixiera M."/>
            <person name="Abouelleil A."/>
            <person name="Chapman S.B."/>
            <person name="Priest M."/>
            <person name="Young S.K."/>
            <person name="Wortman J."/>
            <person name="Nusbaum C."/>
            <person name="Birren B."/>
        </authorList>
    </citation>
    <scope>NUCLEOTIDE SEQUENCE [LARGE SCALE GENOMIC DNA]</scope>
    <source>
        <strain evidence="5 6">CBS 43764</strain>
    </source>
</reference>
<dbReference type="InterPro" id="IPR002738">
    <property type="entry name" value="RNase_P_p30"/>
</dbReference>
<dbReference type="InterPro" id="IPR016195">
    <property type="entry name" value="Pol/histidinol_Pase-like"/>
</dbReference>
<keyword evidence="6" id="KW-1185">Reference proteome</keyword>
<dbReference type="VEuPathDB" id="FungiDB:PV09_01763"/>
<feature type="region of interest" description="Disordered" evidence="4">
    <location>
        <begin position="251"/>
        <end position="312"/>
    </location>
</feature>
<dbReference type="PANTHER" id="PTHR13031:SF0">
    <property type="entry name" value="RIBONUCLEASE P PROTEIN SUBUNIT P30"/>
    <property type="match status" value="1"/>
</dbReference>
<evidence type="ECO:0000256" key="1">
    <source>
        <dbReference type="ARBA" id="ARBA00004123"/>
    </source>
</evidence>
<sequence>MYYDLNVPWSSTTKDAELQRKIAFLVELGYQVLALNNTIAPDSKSGKLPQDMSCPIPRTLPFPVPAKTQILRRLTLVINDHTQNHRLKDLVSPNSGYDIVAIRPVDEKTLQAACLNLDCDLISLDLSARYFFHFQYKMFAAAVARGVHIELCYGPGILGTAEQRRMLIQNAAALIRVTRGRGLIISSECHDIMACRGPADIVNLAAVWGLGQERGVEAVTTEARKVAVNSRFRRSSYRGVVDIIYGGENTRAERRKQGMGQQEQDSGANGDSSANHKRKFAEMNSTVEQAEKPLSNRQKKKMAKEAAKAAAP</sequence>
<dbReference type="PANTHER" id="PTHR13031">
    <property type="entry name" value="RIBONUCLEASE P SUBUNIT P30"/>
    <property type="match status" value="1"/>
</dbReference>
<evidence type="ECO:0000313" key="5">
    <source>
        <dbReference type="EMBL" id="KIW07847.1"/>
    </source>
</evidence>
<comment type="subcellular location">
    <subcellularLocation>
        <location evidence="1">Nucleus</location>
    </subcellularLocation>
</comment>